<sequence length="51" mass="6245">MRKWRENTYVHGDRKCFLFFYHFSFKLCVPLLRYSFHGLVKCTNQVSKLIS</sequence>
<organism evidence="1">
    <name type="scientific">Amphimedon queenslandica</name>
    <name type="common">Sponge</name>
    <dbReference type="NCBI Taxonomy" id="400682"/>
    <lineage>
        <taxon>Eukaryota</taxon>
        <taxon>Metazoa</taxon>
        <taxon>Porifera</taxon>
        <taxon>Demospongiae</taxon>
        <taxon>Heteroscleromorpha</taxon>
        <taxon>Haplosclerida</taxon>
        <taxon>Niphatidae</taxon>
        <taxon>Amphimedon</taxon>
    </lineage>
</organism>
<name>A0A1X7TEF1_AMPQE</name>
<protein>
    <submittedName>
        <fullName evidence="1">Uncharacterized protein</fullName>
    </submittedName>
</protein>
<proteinExistence type="predicted"/>
<dbReference type="InParanoid" id="A0A1X7TEF1"/>
<dbReference type="EnsemblMetazoa" id="Aqu2.1.12989_001">
    <property type="protein sequence ID" value="Aqu2.1.12989_001"/>
    <property type="gene ID" value="Aqu2.1.12989"/>
</dbReference>
<dbReference type="AlphaFoldDB" id="A0A1X7TEF1"/>
<reference evidence="1" key="1">
    <citation type="submission" date="2017-05" db="UniProtKB">
        <authorList>
            <consortium name="EnsemblMetazoa"/>
        </authorList>
    </citation>
    <scope>IDENTIFICATION</scope>
</reference>
<accession>A0A1X7TEF1</accession>
<evidence type="ECO:0000313" key="1">
    <source>
        <dbReference type="EnsemblMetazoa" id="Aqu2.1.12989_001"/>
    </source>
</evidence>